<dbReference type="AlphaFoldDB" id="A0A2I2FYT1"/>
<dbReference type="PANTHER" id="PTHR40788">
    <property type="entry name" value="CLR5 DOMAIN-CONTAINING PROTEIN-RELATED"/>
    <property type="match status" value="1"/>
</dbReference>
<dbReference type="InterPro" id="IPR007577">
    <property type="entry name" value="GlycoTrfase_DXD_sugar-bd_CS"/>
</dbReference>
<evidence type="ECO:0000313" key="4">
    <source>
        <dbReference type="Proteomes" id="UP000234275"/>
    </source>
</evidence>
<dbReference type="Proteomes" id="UP000234275">
    <property type="component" value="Unassembled WGS sequence"/>
</dbReference>
<protein>
    <recommendedName>
        <fullName evidence="5">Glycosyl transferase</fullName>
    </recommendedName>
</protein>
<dbReference type="EMBL" id="MSFO01000007">
    <property type="protein sequence ID" value="PLB45801.1"/>
    <property type="molecule type" value="Genomic_DNA"/>
</dbReference>
<dbReference type="STRING" id="1392250.A0A2I2FYT1"/>
<proteinExistence type="inferred from homology"/>
<dbReference type="GeneID" id="36562694"/>
<dbReference type="Pfam" id="PF04488">
    <property type="entry name" value="Gly_transf_sug"/>
    <property type="match status" value="1"/>
</dbReference>
<dbReference type="PANTHER" id="PTHR40788:SF1">
    <property type="entry name" value="IPA PROTEIN"/>
    <property type="match status" value="1"/>
</dbReference>
<dbReference type="SUPFAM" id="SSF53448">
    <property type="entry name" value="Nucleotide-diphospho-sugar transferases"/>
    <property type="match status" value="1"/>
</dbReference>
<evidence type="ECO:0008006" key="5">
    <source>
        <dbReference type="Google" id="ProtNLM"/>
    </source>
</evidence>
<dbReference type="Gene3D" id="3.90.550.20">
    <property type="match status" value="1"/>
</dbReference>
<sequence length="1073" mass="120972">MSQPSKADVVRELHSDLARKYKRHAAAIENIWRSFDSSQRAKCAKAGAAGGVVLKHRRDQSMGNVCMVIPEYNLREMTESGPDFCLDLLKHRATKSPFEQYCGGVNGGLGDHLLIEEMVHKEGLRHTHPFKDCYTMFMDGPQYGWSFEVTGNKDEVMAPFQPAIRARLCLPQSVGELVLERQMYMMQGLTILIDDILDQGSKTRDRKQKPKRSDNVATEALSKLNIRGSPPKPTLPDLIASAQDQQESQREFLNLLTNEPTVLAHAVNIWFFSRPELLPDEKGRRLPVHTDKYTSASTFEAVHSSIKDAAIWKYLARLLGLLNISTADKTHRTLVLQELSNICQLELTRAQALFKRYVQIGTGSKWFKRNSNSSNSGKPPQATIKGNLENLLTTDPRLYYMLRLCQPKLSVSNATNWIKKLSEILDAKPMQREDLTPQEVDSLGELAIIIGFIQDVSSVFPLPPFSKAKEQTFVSKWEQLETELNGVKDQIDLRDFVVPIDNLLEPGMAEGALKSLDQFTSEKTGSTMGYLYQDLIEDCLSDLAEQYEKIKTKSEQELKAEKPTPSAETSQSAEDRVQQRRQKEKTRPPHSSIYDIATPAETSGTEEQAPPQNFKVDPSTAEIFLRLFNRSQIRSPVSWAAFEAAMGKLGFSVFPKYGSVYTFYPPSSMPVKRPFTIHRPHKSAIEGYRILLLSRRLKTWYIPPQWLQSSSSVPTTIVDAARLASDYAISNNSTIAYSNIPLLVHQQWSDTNISNWPDSIRQGAETWLKASMADNMAYFLWTGDGKQLLLDLYEPSFKYHFESLPRDIERSDVFRVLAVKWFGGIYADIDTQLLRPPISWLEASDLTPWTEPSTNKTHPSVAGKDMNHHPIRAIFGLEADCNPNEDTFWRSGYYFPIQLTQWAFAAGPGHPVLSLFISQTSKVLHAVSVRNQGNLRSDEARQELMAVDPLVLTGPAAITGTVKGWLEEREGLYWNSLTGLVDGGRSKRVGDVVVLPITGFSPGPPKRPNKGRKPITDPSARLYHQALGSWRKFHLIVEYGKFCRTPTLQTLHLQAVARKDQLVMLPPVRRKIA</sequence>
<evidence type="ECO:0000256" key="1">
    <source>
        <dbReference type="ARBA" id="ARBA00009003"/>
    </source>
</evidence>
<feature type="region of interest" description="Disordered" evidence="2">
    <location>
        <begin position="554"/>
        <end position="615"/>
    </location>
</feature>
<organism evidence="3 4">
    <name type="scientific">Aspergillus steynii IBT 23096</name>
    <dbReference type="NCBI Taxonomy" id="1392250"/>
    <lineage>
        <taxon>Eukaryota</taxon>
        <taxon>Fungi</taxon>
        <taxon>Dikarya</taxon>
        <taxon>Ascomycota</taxon>
        <taxon>Pezizomycotina</taxon>
        <taxon>Eurotiomycetes</taxon>
        <taxon>Eurotiomycetidae</taxon>
        <taxon>Eurotiales</taxon>
        <taxon>Aspergillaceae</taxon>
        <taxon>Aspergillus</taxon>
        <taxon>Aspergillus subgen. Circumdati</taxon>
    </lineage>
</organism>
<keyword evidence="4" id="KW-1185">Reference proteome</keyword>
<dbReference type="RefSeq" id="XP_024701103.1">
    <property type="nucleotide sequence ID" value="XM_024854988.1"/>
</dbReference>
<dbReference type="OrthoDB" id="1577640at2759"/>
<dbReference type="GO" id="GO:1901135">
    <property type="term" value="P:carbohydrate derivative metabolic process"/>
    <property type="evidence" value="ECO:0007669"/>
    <property type="project" value="UniProtKB-ARBA"/>
</dbReference>
<evidence type="ECO:0000256" key="2">
    <source>
        <dbReference type="SAM" id="MobiDB-lite"/>
    </source>
</evidence>
<accession>A0A2I2FYT1</accession>
<dbReference type="VEuPathDB" id="FungiDB:P170DRAFT_512426"/>
<reference evidence="3 4" key="1">
    <citation type="submission" date="2016-12" db="EMBL/GenBank/DDBJ databases">
        <title>The genomes of Aspergillus section Nigri reveals drivers in fungal speciation.</title>
        <authorList>
            <consortium name="DOE Joint Genome Institute"/>
            <person name="Vesth T.C."/>
            <person name="Nybo J."/>
            <person name="Theobald S."/>
            <person name="Brandl J."/>
            <person name="Frisvad J.C."/>
            <person name="Nielsen K.F."/>
            <person name="Lyhne E.K."/>
            <person name="Kogle M.E."/>
            <person name="Kuo A."/>
            <person name="Riley R."/>
            <person name="Clum A."/>
            <person name="Nolan M."/>
            <person name="Lipzen A."/>
            <person name="Salamov A."/>
            <person name="Henrissat B."/>
            <person name="Wiebenga A."/>
            <person name="De Vries R.P."/>
            <person name="Grigoriev I.V."/>
            <person name="Mortensen U.H."/>
            <person name="Andersen M.R."/>
            <person name="Baker S.E."/>
        </authorList>
    </citation>
    <scope>NUCLEOTIDE SEQUENCE [LARGE SCALE GENOMIC DNA]</scope>
    <source>
        <strain evidence="3 4">IBT 23096</strain>
    </source>
</reference>
<gene>
    <name evidence="3" type="ORF">P170DRAFT_512426</name>
</gene>
<evidence type="ECO:0000313" key="3">
    <source>
        <dbReference type="EMBL" id="PLB45801.1"/>
    </source>
</evidence>
<dbReference type="InterPro" id="IPR029044">
    <property type="entry name" value="Nucleotide-diphossugar_trans"/>
</dbReference>
<name>A0A2I2FYT1_9EURO</name>
<comment type="caution">
    <text evidence="3">The sequence shown here is derived from an EMBL/GenBank/DDBJ whole genome shotgun (WGS) entry which is preliminary data.</text>
</comment>
<comment type="similarity">
    <text evidence="1">Belongs to the glycosyltransferase 32 family.</text>
</comment>